<comment type="pathway">
    <text evidence="1">Metabolic intermediate biosynthesis; chorismate biosynthesis; chorismate from D-erythrose 4-phosphate and phosphoenolpyruvate: step 5/7.</text>
</comment>
<name>A0A098EBL2_9ZZZZ</name>
<dbReference type="InterPro" id="IPR023000">
    <property type="entry name" value="Shikimate_kinase_CS"/>
</dbReference>
<evidence type="ECO:0000256" key="5">
    <source>
        <dbReference type="ARBA" id="ARBA00022679"/>
    </source>
</evidence>
<dbReference type="GO" id="GO:0008652">
    <property type="term" value="P:amino acid biosynthetic process"/>
    <property type="evidence" value="ECO:0007669"/>
    <property type="project" value="UniProtKB-KW"/>
</dbReference>
<keyword evidence="9" id="KW-0057">Aromatic amino acid biosynthesis</keyword>
<keyword evidence="7 11" id="KW-0418">Kinase</keyword>
<dbReference type="UniPathway" id="UPA00053">
    <property type="reaction ID" value="UER00088"/>
</dbReference>
<evidence type="ECO:0000256" key="10">
    <source>
        <dbReference type="ARBA" id="ARBA00048567"/>
    </source>
</evidence>
<dbReference type="Gene3D" id="3.40.50.300">
    <property type="entry name" value="P-loop containing nucleotide triphosphate hydrolases"/>
    <property type="match status" value="1"/>
</dbReference>
<keyword evidence="5 11" id="KW-0808">Transferase</keyword>
<dbReference type="GO" id="GO:0009423">
    <property type="term" value="P:chorismate biosynthetic process"/>
    <property type="evidence" value="ECO:0007669"/>
    <property type="project" value="UniProtKB-UniPathway"/>
</dbReference>
<proteinExistence type="inferred from homology"/>
<dbReference type="PRINTS" id="PR01100">
    <property type="entry name" value="SHIKIMTKNASE"/>
</dbReference>
<evidence type="ECO:0000256" key="7">
    <source>
        <dbReference type="ARBA" id="ARBA00022777"/>
    </source>
</evidence>
<evidence type="ECO:0000256" key="4">
    <source>
        <dbReference type="ARBA" id="ARBA00022605"/>
    </source>
</evidence>
<dbReference type="AlphaFoldDB" id="A0A098EBL2"/>
<dbReference type="PANTHER" id="PTHR21087">
    <property type="entry name" value="SHIKIMATE KINASE"/>
    <property type="match status" value="1"/>
</dbReference>
<evidence type="ECO:0000256" key="6">
    <source>
        <dbReference type="ARBA" id="ARBA00022741"/>
    </source>
</evidence>
<dbReference type="Pfam" id="PF01202">
    <property type="entry name" value="SKI"/>
    <property type="match status" value="1"/>
</dbReference>
<keyword evidence="8" id="KW-0067">ATP-binding</keyword>
<dbReference type="SUPFAM" id="SSF52540">
    <property type="entry name" value="P-loop containing nucleoside triphosphate hydrolases"/>
    <property type="match status" value="1"/>
</dbReference>
<dbReference type="PANTHER" id="PTHR21087:SF16">
    <property type="entry name" value="SHIKIMATE KINASE 1, CHLOROPLASTIC"/>
    <property type="match status" value="1"/>
</dbReference>
<dbReference type="CDD" id="cd00464">
    <property type="entry name" value="SK"/>
    <property type="match status" value="1"/>
</dbReference>
<comment type="catalytic activity">
    <reaction evidence="10">
        <text>shikimate + ATP = 3-phosphoshikimate + ADP + H(+)</text>
        <dbReference type="Rhea" id="RHEA:13121"/>
        <dbReference type="ChEBI" id="CHEBI:15378"/>
        <dbReference type="ChEBI" id="CHEBI:30616"/>
        <dbReference type="ChEBI" id="CHEBI:36208"/>
        <dbReference type="ChEBI" id="CHEBI:145989"/>
        <dbReference type="ChEBI" id="CHEBI:456216"/>
        <dbReference type="EC" id="2.7.1.71"/>
    </reaction>
</comment>
<protein>
    <recommendedName>
        <fullName evidence="3">shikimate kinase</fullName>
        <ecNumber evidence="3">2.7.1.71</ecNumber>
    </recommendedName>
</protein>
<dbReference type="InterPro" id="IPR000623">
    <property type="entry name" value="Shikimate_kinase/TSH1"/>
</dbReference>
<evidence type="ECO:0000256" key="8">
    <source>
        <dbReference type="ARBA" id="ARBA00022840"/>
    </source>
</evidence>
<sequence>MNIVLIGFRGTGKSTVGKILSKETGWKFISSDDEIENKYGKISKLVSDNGWGYFRRLEEDVIGNIAKEDKTIIATGGGVVMNSNNVQNLKKNGKFILLTASKENIINRIKNSDRPRLTTGTCIEEEVDKILNERIPVYLSIADYIIETSSLTPKDIAEKIIKMVINK</sequence>
<dbReference type="InterPro" id="IPR031322">
    <property type="entry name" value="Shikimate/glucono_kinase"/>
</dbReference>
<keyword evidence="6" id="KW-0547">Nucleotide-binding</keyword>
<reference evidence="11" key="1">
    <citation type="submission" date="2014-09" db="EMBL/GenBank/DDBJ databases">
        <authorList>
            <person name="Probst J Alexander"/>
        </authorList>
    </citation>
    <scope>NUCLEOTIDE SEQUENCE</scope>
</reference>
<comment type="similarity">
    <text evidence="2">Belongs to the shikimate kinase family.</text>
</comment>
<dbReference type="GO" id="GO:0005829">
    <property type="term" value="C:cytosol"/>
    <property type="evidence" value="ECO:0007669"/>
    <property type="project" value="TreeGrafter"/>
</dbReference>
<dbReference type="EC" id="2.7.1.71" evidence="3"/>
<dbReference type="InterPro" id="IPR027417">
    <property type="entry name" value="P-loop_NTPase"/>
</dbReference>
<evidence type="ECO:0000313" key="11">
    <source>
        <dbReference type="EMBL" id="CEG13387.1"/>
    </source>
</evidence>
<dbReference type="GO" id="GO:0005524">
    <property type="term" value="F:ATP binding"/>
    <property type="evidence" value="ECO:0007669"/>
    <property type="project" value="UniProtKB-KW"/>
</dbReference>
<gene>
    <name evidence="11" type="primary">aroK</name>
    <name evidence="11" type="ORF">MSIBF_A3820004</name>
</gene>
<dbReference type="PROSITE" id="PS01128">
    <property type="entry name" value="SHIKIMATE_KINASE"/>
    <property type="match status" value="1"/>
</dbReference>
<dbReference type="GO" id="GO:0009073">
    <property type="term" value="P:aromatic amino acid family biosynthetic process"/>
    <property type="evidence" value="ECO:0007669"/>
    <property type="project" value="UniProtKB-KW"/>
</dbReference>
<keyword evidence="4" id="KW-0028">Amino-acid biosynthesis</keyword>
<accession>A0A098EBL2</accession>
<evidence type="ECO:0000256" key="1">
    <source>
        <dbReference type="ARBA" id="ARBA00004842"/>
    </source>
</evidence>
<evidence type="ECO:0000256" key="9">
    <source>
        <dbReference type="ARBA" id="ARBA00023141"/>
    </source>
</evidence>
<dbReference type="HAMAP" id="MF_00109">
    <property type="entry name" value="Shikimate_kinase"/>
    <property type="match status" value="1"/>
</dbReference>
<evidence type="ECO:0000256" key="3">
    <source>
        <dbReference type="ARBA" id="ARBA00012154"/>
    </source>
</evidence>
<organism evidence="11">
    <name type="scientific">groundwater metagenome</name>
    <dbReference type="NCBI Taxonomy" id="717931"/>
    <lineage>
        <taxon>unclassified sequences</taxon>
        <taxon>metagenomes</taxon>
        <taxon>ecological metagenomes</taxon>
    </lineage>
</organism>
<dbReference type="EMBL" id="CCXY01000315">
    <property type="protein sequence ID" value="CEG13387.1"/>
    <property type="molecule type" value="Genomic_DNA"/>
</dbReference>
<dbReference type="GO" id="GO:0004765">
    <property type="term" value="F:shikimate kinase activity"/>
    <property type="evidence" value="ECO:0007669"/>
    <property type="project" value="UniProtKB-EC"/>
</dbReference>
<evidence type="ECO:0000256" key="2">
    <source>
        <dbReference type="ARBA" id="ARBA00006997"/>
    </source>
</evidence>